<protein>
    <recommendedName>
        <fullName evidence="1">Zinc knuckle CX2CX4HX4C domain-containing protein</fullName>
    </recommendedName>
</protein>
<dbReference type="AlphaFoldDB" id="A0A7N2R2B6"/>
<dbReference type="Proteomes" id="UP000594261">
    <property type="component" value="Chromosome 4"/>
</dbReference>
<evidence type="ECO:0000313" key="2">
    <source>
        <dbReference type="EnsemblPlants" id="QL04p005607:mrna:CDS:1"/>
    </source>
</evidence>
<reference evidence="2 3" key="1">
    <citation type="journal article" date="2016" name="G3 (Bethesda)">
        <title>First Draft Assembly and Annotation of the Genome of a California Endemic Oak Quercus lobata Nee (Fagaceae).</title>
        <authorList>
            <person name="Sork V.L."/>
            <person name="Fitz-Gibbon S.T."/>
            <person name="Puiu D."/>
            <person name="Crepeau M."/>
            <person name="Gugger P.F."/>
            <person name="Sherman R."/>
            <person name="Stevens K."/>
            <person name="Langley C.H."/>
            <person name="Pellegrini M."/>
            <person name="Salzberg S.L."/>
        </authorList>
    </citation>
    <scope>NUCLEOTIDE SEQUENCE [LARGE SCALE GENOMIC DNA]</scope>
    <source>
        <strain evidence="2 3">cv. SW786</strain>
    </source>
</reference>
<sequence>MRVRVTVDISEPLCRGRFISFEEDSEHWVRFKYERLPNIRYRCGCLDHSNKDCEIWIESNGTLKVVNQKFGPWIRASPLPPPKRSVIVVQGYYEKTSHGGPNRRFKVPTPVAEATATSPPPTGPIPDTVIDDIGEKISEVLISESTIPKESCSTEEGNNGCYGDILSAKITEIDTELGKFDDHWGVFTWGSDFACIRIESKPFL</sequence>
<keyword evidence="3" id="KW-1185">Reference proteome</keyword>
<name>A0A7N2R2B6_QUELO</name>
<accession>A0A7N2R2B6</accession>
<organism evidence="2 3">
    <name type="scientific">Quercus lobata</name>
    <name type="common">Valley oak</name>
    <dbReference type="NCBI Taxonomy" id="97700"/>
    <lineage>
        <taxon>Eukaryota</taxon>
        <taxon>Viridiplantae</taxon>
        <taxon>Streptophyta</taxon>
        <taxon>Embryophyta</taxon>
        <taxon>Tracheophyta</taxon>
        <taxon>Spermatophyta</taxon>
        <taxon>Magnoliopsida</taxon>
        <taxon>eudicotyledons</taxon>
        <taxon>Gunneridae</taxon>
        <taxon>Pentapetalae</taxon>
        <taxon>rosids</taxon>
        <taxon>fabids</taxon>
        <taxon>Fagales</taxon>
        <taxon>Fagaceae</taxon>
        <taxon>Quercus</taxon>
    </lineage>
</organism>
<dbReference type="Pfam" id="PF14392">
    <property type="entry name" value="zf-CCHC_4"/>
    <property type="match status" value="1"/>
</dbReference>
<dbReference type="InterPro" id="IPR025836">
    <property type="entry name" value="Zn_knuckle_CX2CX4HX4C"/>
</dbReference>
<dbReference type="Gramene" id="QL04p005607:mrna">
    <property type="protein sequence ID" value="QL04p005607:mrna:CDS:1"/>
    <property type="gene ID" value="QL04p005607"/>
</dbReference>
<reference evidence="2" key="2">
    <citation type="submission" date="2021-01" db="UniProtKB">
        <authorList>
            <consortium name="EnsemblPlants"/>
        </authorList>
    </citation>
    <scope>IDENTIFICATION</scope>
</reference>
<dbReference type="EMBL" id="LRBV02000004">
    <property type="status" value="NOT_ANNOTATED_CDS"/>
    <property type="molecule type" value="Genomic_DNA"/>
</dbReference>
<evidence type="ECO:0000313" key="3">
    <source>
        <dbReference type="Proteomes" id="UP000594261"/>
    </source>
</evidence>
<dbReference type="InParanoid" id="A0A7N2R2B6"/>
<proteinExistence type="predicted"/>
<feature type="domain" description="Zinc knuckle CX2CX4HX4C" evidence="1">
    <location>
        <begin position="7"/>
        <end position="54"/>
    </location>
</feature>
<evidence type="ECO:0000259" key="1">
    <source>
        <dbReference type="Pfam" id="PF14392"/>
    </source>
</evidence>
<dbReference type="EnsemblPlants" id="QL04p005607:mrna">
    <property type="protein sequence ID" value="QL04p005607:mrna:CDS:1"/>
    <property type="gene ID" value="QL04p005607"/>
</dbReference>